<sequence length="52" mass="5960">MFLSLRSKNKHAKLWLRMRSSTVRRHCGTWALASAASVNFASKGSFHRDEPQ</sequence>
<accession>M2QYE8</accession>
<proteinExistence type="predicted"/>
<name>M2QYE8_CERS8</name>
<evidence type="ECO:0000313" key="1">
    <source>
        <dbReference type="EMBL" id="EMD37185.1"/>
    </source>
</evidence>
<protein>
    <submittedName>
        <fullName evidence="1">Uncharacterized protein</fullName>
    </submittedName>
</protein>
<dbReference type="HOGENOM" id="CLU_3087059_0_0_1"/>
<evidence type="ECO:0000313" key="2">
    <source>
        <dbReference type="Proteomes" id="UP000016930"/>
    </source>
</evidence>
<dbReference type="Proteomes" id="UP000016930">
    <property type="component" value="Unassembled WGS sequence"/>
</dbReference>
<keyword evidence="2" id="KW-1185">Reference proteome</keyword>
<dbReference type="AlphaFoldDB" id="M2QYE8"/>
<gene>
    <name evidence="1" type="ORF">CERSUDRAFT_84214</name>
</gene>
<dbReference type="EMBL" id="KB445797">
    <property type="protein sequence ID" value="EMD37185.1"/>
    <property type="molecule type" value="Genomic_DNA"/>
</dbReference>
<organism evidence="1 2">
    <name type="scientific">Ceriporiopsis subvermispora (strain B)</name>
    <name type="common">White-rot fungus</name>
    <name type="synonym">Gelatoporia subvermispora</name>
    <dbReference type="NCBI Taxonomy" id="914234"/>
    <lineage>
        <taxon>Eukaryota</taxon>
        <taxon>Fungi</taxon>
        <taxon>Dikarya</taxon>
        <taxon>Basidiomycota</taxon>
        <taxon>Agaricomycotina</taxon>
        <taxon>Agaricomycetes</taxon>
        <taxon>Polyporales</taxon>
        <taxon>Gelatoporiaceae</taxon>
        <taxon>Gelatoporia</taxon>
    </lineage>
</organism>
<reference evidence="1 2" key="1">
    <citation type="journal article" date="2012" name="Proc. Natl. Acad. Sci. U.S.A.">
        <title>Comparative genomics of Ceriporiopsis subvermispora and Phanerochaete chrysosporium provide insight into selective ligninolysis.</title>
        <authorList>
            <person name="Fernandez-Fueyo E."/>
            <person name="Ruiz-Duenas F.J."/>
            <person name="Ferreira P."/>
            <person name="Floudas D."/>
            <person name="Hibbett D.S."/>
            <person name="Canessa P."/>
            <person name="Larrondo L.F."/>
            <person name="James T.Y."/>
            <person name="Seelenfreund D."/>
            <person name="Lobos S."/>
            <person name="Polanco R."/>
            <person name="Tello M."/>
            <person name="Honda Y."/>
            <person name="Watanabe T."/>
            <person name="Watanabe T."/>
            <person name="Ryu J.S."/>
            <person name="Kubicek C.P."/>
            <person name="Schmoll M."/>
            <person name="Gaskell J."/>
            <person name="Hammel K.E."/>
            <person name="St John F.J."/>
            <person name="Vanden Wymelenberg A."/>
            <person name="Sabat G."/>
            <person name="Splinter BonDurant S."/>
            <person name="Syed K."/>
            <person name="Yadav J.S."/>
            <person name="Doddapaneni H."/>
            <person name="Subramanian V."/>
            <person name="Lavin J.L."/>
            <person name="Oguiza J.A."/>
            <person name="Perez G."/>
            <person name="Pisabarro A.G."/>
            <person name="Ramirez L."/>
            <person name="Santoyo F."/>
            <person name="Master E."/>
            <person name="Coutinho P.M."/>
            <person name="Henrissat B."/>
            <person name="Lombard V."/>
            <person name="Magnuson J.K."/>
            <person name="Kuees U."/>
            <person name="Hori C."/>
            <person name="Igarashi K."/>
            <person name="Samejima M."/>
            <person name="Held B.W."/>
            <person name="Barry K.W."/>
            <person name="LaButti K.M."/>
            <person name="Lapidus A."/>
            <person name="Lindquist E.A."/>
            <person name="Lucas S.M."/>
            <person name="Riley R."/>
            <person name="Salamov A.A."/>
            <person name="Hoffmeister D."/>
            <person name="Schwenk D."/>
            <person name="Hadar Y."/>
            <person name="Yarden O."/>
            <person name="de Vries R.P."/>
            <person name="Wiebenga A."/>
            <person name="Stenlid J."/>
            <person name="Eastwood D."/>
            <person name="Grigoriev I.V."/>
            <person name="Berka R.M."/>
            <person name="Blanchette R.A."/>
            <person name="Kersten P."/>
            <person name="Martinez A.T."/>
            <person name="Vicuna R."/>
            <person name="Cullen D."/>
        </authorList>
    </citation>
    <scope>NUCLEOTIDE SEQUENCE [LARGE SCALE GENOMIC DNA]</scope>
    <source>
        <strain evidence="1 2">B</strain>
    </source>
</reference>